<dbReference type="STRING" id="479431.Namu_1888"/>
<dbReference type="InterPro" id="IPR020456">
    <property type="entry name" value="Acylphosphatase"/>
</dbReference>
<reference evidence="8 9" key="2">
    <citation type="journal article" date="2010" name="Stand. Genomic Sci.">
        <title>Complete genome sequence of Nakamurella multipartita type strain (Y-104).</title>
        <authorList>
            <person name="Tice H."/>
            <person name="Mayilraj S."/>
            <person name="Sims D."/>
            <person name="Lapidus A."/>
            <person name="Nolan M."/>
            <person name="Lucas S."/>
            <person name="Glavina Del Rio T."/>
            <person name="Copeland A."/>
            <person name="Cheng J.F."/>
            <person name="Meincke L."/>
            <person name="Bruce D."/>
            <person name="Goodwin L."/>
            <person name="Pitluck S."/>
            <person name="Ivanova N."/>
            <person name="Mavromatis K."/>
            <person name="Ovchinnikova G."/>
            <person name="Pati A."/>
            <person name="Chen A."/>
            <person name="Palaniappan K."/>
            <person name="Land M."/>
            <person name="Hauser L."/>
            <person name="Chang Y.J."/>
            <person name="Jeffries C.D."/>
            <person name="Detter J.C."/>
            <person name="Brettin T."/>
            <person name="Rohde M."/>
            <person name="Goker M."/>
            <person name="Bristow J."/>
            <person name="Eisen J.A."/>
            <person name="Markowitz V."/>
            <person name="Hugenholtz P."/>
            <person name="Kyrpides N.C."/>
            <person name="Klenk H.P."/>
            <person name="Chen F."/>
        </authorList>
    </citation>
    <scope>NUCLEOTIDE SEQUENCE [LARGE SCALE GENOMIC DNA]</scope>
    <source>
        <strain evidence="9">ATCC 700099 / DSM 44233 / CIP 104796 / JCM 9543 / NBRC 105858 / Y-104</strain>
    </source>
</reference>
<evidence type="ECO:0000259" key="7">
    <source>
        <dbReference type="PROSITE" id="PS51160"/>
    </source>
</evidence>
<gene>
    <name evidence="8" type="ordered locus">Namu_1888</name>
</gene>
<dbReference type="KEGG" id="nml:Namu_1888"/>
<dbReference type="InterPro" id="IPR036046">
    <property type="entry name" value="Acylphosphatase-like_dom_sf"/>
</dbReference>
<dbReference type="Pfam" id="PF00708">
    <property type="entry name" value="Acylphosphatase"/>
    <property type="match status" value="1"/>
</dbReference>
<evidence type="ECO:0000256" key="1">
    <source>
        <dbReference type="ARBA" id="ARBA00005614"/>
    </source>
</evidence>
<evidence type="ECO:0000256" key="3">
    <source>
        <dbReference type="ARBA" id="ARBA00015991"/>
    </source>
</evidence>
<dbReference type="HOGENOM" id="CLU_141932_3_0_11"/>
<dbReference type="AlphaFoldDB" id="C8XH71"/>
<dbReference type="PROSITE" id="PS51160">
    <property type="entry name" value="ACYLPHOSPHATASE_3"/>
    <property type="match status" value="1"/>
</dbReference>
<dbReference type="NCBIfam" id="NF010997">
    <property type="entry name" value="PRK14422.1"/>
    <property type="match status" value="1"/>
</dbReference>
<dbReference type="InterPro" id="IPR001792">
    <property type="entry name" value="Acylphosphatase-like_dom"/>
</dbReference>
<sequence length="88" mass="9689">MRMTAFVHGHVQGVGFRWFTRTKAMEFGLVGSATNLVDGRVEVVVEGPRPACADLLAWLRGGQTPGRVEQVVEQFAPARGTFRRFDVG</sequence>
<dbReference type="SUPFAM" id="SSF54975">
    <property type="entry name" value="Acylphosphatase/BLUF domain-like"/>
    <property type="match status" value="1"/>
</dbReference>
<dbReference type="eggNOG" id="COG1254">
    <property type="taxonomic scope" value="Bacteria"/>
</dbReference>
<evidence type="ECO:0000313" key="9">
    <source>
        <dbReference type="Proteomes" id="UP000002218"/>
    </source>
</evidence>
<dbReference type="PANTHER" id="PTHR47268:SF4">
    <property type="entry name" value="ACYLPHOSPHATASE"/>
    <property type="match status" value="1"/>
</dbReference>
<dbReference type="InterPro" id="IPR017968">
    <property type="entry name" value="Acylphosphatase_CS"/>
</dbReference>
<accession>C8XH71</accession>
<comment type="similarity">
    <text evidence="1 6">Belongs to the acylphosphatase family.</text>
</comment>
<dbReference type="EC" id="3.6.1.7" evidence="2 5"/>
<dbReference type="EMBL" id="CP001737">
    <property type="protein sequence ID" value="ACV78277.1"/>
    <property type="molecule type" value="Genomic_DNA"/>
</dbReference>
<keyword evidence="9" id="KW-1185">Reference proteome</keyword>
<evidence type="ECO:0000313" key="8">
    <source>
        <dbReference type="EMBL" id="ACV78277.1"/>
    </source>
</evidence>
<proteinExistence type="inferred from homology"/>
<keyword evidence="5" id="KW-0378">Hydrolase</keyword>
<dbReference type="PROSITE" id="PS00150">
    <property type="entry name" value="ACYLPHOSPHATASE_1"/>
    <property type="match status" value="1"/>
</dbReference>
<evidence type="ECO:0000256" key="2">
    <source>
        <dbReference type="ARBA" id="ARBA00012150"/>
    </source>
</evidence>
<dbReference type="PANTHER" id="PTHR47268">
    <property type="entry name" value="ACYLPHOSPHATASE"/>
    <property type="match status" value="1"/>
</dbReference>
<feature type="active site" evidence="5">
    <location>
        <position position="17"/>
    </location>
</feature>
<feature type="domain" description="Acylphosphatase-like" evidence="7">
    <location>
        <begin position="2"/>
        <end position="88"/>
    </location>
</feature>
<evidence type="ECO:0000256" key="6">
    <source>
        <dbReference type="RuleBase" id="RU004168"/>
    </source>
</evidence>
<reference evidence="9" key="1">
    <citation type="submission" date="2009-09" db="EMBL/GenBank/DDBJ databases">
        <title>The complete genome of Nakamurella multipartita DSM 44233.</title>
        <authorList>
            <consortium name="US DOE Joint Genome Institute (JGI-PGF)"/>
            <person name="Lucas S."/>
            <person name="Copeland A."/>
            <person name="Lapidus A."/>
            <person name="Glavina del Rio T."/>
            <person name="Dalin E."/>
            <person name="Tice H."/>
            <person name="Bruce D."/>
            <person name="Goodwin L."/>
            <person name="Pitluck S."/>
            <person name="Kyrpides N."/>
            <person name="Mavromatis K."/>
            <person name="Ivanova N."/>
            <person name="Ovchinnikova G."/>
            <person name="Sims D."/>
            <person name="Meincke L."/>
            <person name="Brettin T."/>
            <person name="Detter J.C."/>
            <person name="Han C."/>
            <person name="Larimer F."/>
            <person name="Land M."/>
            <person name="Hauser L."/>
            <person name="Markowitz V."/>
            <person name="Cheng J.-F."/>
            <person name="Hugenholtz P."/>
            <person name="Woyke T."/>
            <person name="Wu D."/>
            <person name="Klenk H.-P."/>
            <person name="Eisen J.A."/>
        </authorList>
    </citation>
    <scope>NUCLEOTIDE SEQUENCE [LARGE SCALE GENOMIC DNA]</scope>
    <source>
        <strain evidence="9">ATCC 700099 / DSM 44233 / CIP 104796 / JCM 9543 / NBRC 105858 / Y-104</strain>
    </source>
</reference>
<name>C8XH71_NAKMY</name>
<dbReference type="Gene3D" id="3.30.70.100">
    <property type="match status" value="1"/>
</dbReference>
<comment type="catalytic activity">
    <reaction evidence="4 5">
        <text>an acyl phosphate + H2O = a carboxylate + phosphate + H(+)</text>
        <dbReference type="Rhea" id="RHEA:14965"/>
        <dbReference type="ChEBI" id="CHEBI:15377"/>
        <dbReference type="ChEBI" id="CHEBI:15378"/>
        <dbReference type="ChEBI" id="CHEBI:29067"/>
        <dbReference type="ChEBI" id="CHEBI:43474"/>
        <dbReference type="ChEBI" id="CHEBI:59918"/>
        <dbReference type="EC" id="3.6.1.7"/>
    </reaction>
</comment>
<dbReference type="Proteomes" id="UP000002218">
    <property type="component" value="Chromosome"/>
</dbReference>
<dbReference type="GO" id="GO:0003998">
    <property type="term" value="F:acylphosphatase activity"/>
    <property type="evidence" value="ECO:0007669"/>
    <property type="project" value="UniProtKB-EC"/>
</dbReference>
<evidence type="ECO:0000256" key="5">
    <source>
        <dbReference type="PROSITE-ProRule" id="PRU00520"/>
    </source>
</evidence>
<protein>
    <recommendedName>
        <fullName evidence="3 5">acylphosphatase</fullName>
        <ecNumber evidence="2 5">3.6.1.7</ecNumber>
    </recommendedName>
</protein>
<feature type="active site" evidence="5">
    <location>
        <position position="35"/>
    </location>
</feature>
<dbReference type="FunCoup" id="C8XH71">
    <property type="interactions" value="35"/>
</dbReference>
<organism evidence="8 9">
    <name type="scientific">Nakamurella multipartita (strain ATCC 700099 / DSM 44233 / CIP 104796 / JCM 9543 / NBRC 105858 / Y-104)</name>
    <name type="common">Microsphaera multipartita</name>
    <dbReference type="NCBI Taxonomy" id="479431"/>
    <lineage>
        <taxon>Bacteria</taxon>
        <taxon>Bacillati</taxon>
        <taxon>Actinomycetota</taxon>
        <taxon>Actinomycetes</taxon>
        <taxon>Nakamurellales</taxon>
        <taxon>Nakamurellaceae</taxon>
        <taxon>Nakamurella</taxon>
    </lineage>
</organism>
<evidence type="ECO:0000256" key="4">
    <source>
        <dbReference type="ARBA" id="ARBA00047645"/>
    </source>
</evidence>
<dbReference type="InParanoid" id="C8XH71"/>